<dbReference type="PANTHER" id="PTHR48073">
    <property type="entry name" value="O-SUCCINYLBENZOATE SYNTHASE-RELATED"/>
    <property type="match status" value="1"/>
</dbReference>
<comment type="caution">
    <text evidence="7">The sequence shown here is derived from an EMBL/GenBank/DDBJ whole genome shotgun (WGS) entry which is preliminary data.</text>
</comment>
<evidence type="ECO:0000259" key="6">
    <source>
        <dbReference type="SMART" id="SM00922"/>
    </source>
</evidence>
<keyword evidence="3" id="KW-0479">Metal-binding</keyword>
<organism evidence="7 8">
    <name type="scientific">Patulibacter medicamentivorans</name>
    <dbReference type="NCBI Taxonomy" id="1097667"/>
    <lineage>
        <taxon>Bacteria</taxon>
        <taxon>Bacillati</taxon>
        <taxon>Actinomycetota</taxon>
        <taxon>Thermoleophilia</taxon>
        <taxon>Solirubrobacterales</taxon>
        <taxon>Patulibacteraceae</taxon>
        <taxon>Patulibacter</taxon>
    </lineage>
</organism>
<dbReference type="InterPro" id="IPR029017">
    <property type="entry name" value="Enolase-like_N"/>
</dbReference>
<dbReference type="SUPFAM" id="SSF51604">
    <property type="entry name" value="Enolase C-terminal domain-like"/>
    <property type="match status" value="1"/>
</dbReference>
<evidence type="ECO:0000313" key="8">
    <source>
        <dbReference type="Proteomes" id="UP000005143"/>
    </source>
</evidence>
<dbReference type="RefSeq" id="WP_007576555.1">
    <property type="nucleotide sequence ID" value="NZ_AGUD01000238.1"/>
</dbReference>
<dbReference type="AlphaFoldDB" id="H0E812"/>
<dbReference type="InterPro" id="IPR029065">
    <property type="entry name" value="Enolase_C-like"/>
</dbReference>
<sequence length="372" mass="39381">MQITHIDAIPFLLPLRRVARFASGARERADHVLVRVHTDEGLVGQAEAQPRPYTYGETQASIVAAIREHLSAAVTGLDPLATERIDERIGALVGNTVARGAVDLAVWDLVGKLLDRPCRELLGGYAPDVAAAHMISHGDPAAMAAEAVEYAERWGISTFKVKVGRELAVDIAATTAIREALPDAELYVDANRGWDEDGARRAVQALLPLGIRSIEEPVPVDDRDARRRLAALWPVPLVGDESCTSLASTARELDAGAVGTVSVKVARTGFTDSRRILGLCLGRGIPVTVGSQYEGAIGAITTASFAPAFAATAGRAAEVMNYTDLADDLLAVPPDVRGGRIVPPSGPGLGIEIDEDKLDHYRLDSRPASAAA</sequence>
<evidence type="ECO:0000256" key="3">
    <source>
        <dbReference type="ARBA" id="ARBA00022723"/>
    </source>
</evidence>
<keyword evidence="8" id="KW-1185">Reference proteome</keyword>
<dbReference type="GO" id="GO:0006518">
    <property type="term" value="P:peptide metabolic process"/>
    <property type="evidence" value="ECO:0007669"/>
    <property type="project" value="UniProtKB-ARBA"/>
</dbReference>
<dbReference type="Gene3D" id="3.20.20.120">
    <property type="entry name" value="Enolase-like C-terminal domain"/>
    <property type="match status" value="1"/>
</dbReference>
<dbReference type="InterPro" id="IPR018110">
    <property type="entry name" value="Mandel_Rmase/mucon_lact_enz_CS"/>
</dbReference>
<dbReference type="FunFam" id="3.30.390.10:FF:000009">
    <property type="entry name" value="Hydrophobic dipeptide epimerase"/>
    <property type="match status" value="1"/>
</dbReference>
<evidence type="ECO:0000256" key="4">
    <source>
        <dbReference type="ARBA" id="ARBA00022842"/>
    </source>
</evidence>
<dbReference type="EMBL" id="AGUD01000238">
    <property type="protein sequence ID" value="EHN10210.1"/>
    <property type="molecule type" value="Genomic_DNA"/>
</dbReference>
<dbReference type="SMART" id="SM00922">
    <property type="entry name" value="MR_MLE"/>
    <property type="match status" value="1"/>
</dbReference>
<dbReference type="InterPro" id="IPR013342">
    <property type="entry name" value="Mandelate_racemase_C"/>
</dbReference>
<evidence type="ECO:0000256" key="2">
    <source>
        <dbReference type="ARBA" id="ARBA00008031"/>
    </source>
</evidence>
<keyword evidence="5 7" id="KW-0413">Isomerase</keyword>
<evidence type="ECO:0000313" key="7">
    <source>
        <dbReference type="EMBL" id="EHN10210.1"/>
    </source>
</evidence>
<dbReference type="Pfam" id="PF02746">
    <property type="entry name" value="MR_MLE_N"/>
    <property type="match status" value="1"/>
</dbReference>
<dbReference type="InterPro" id="IPR013341">
    <property type="entry name" value="Mandelate_racemase_N_dom"/>
</dbReference>
<dbReference type="PROSITE" id="PS00909">
    <property type="entry name" value="MR_MLE_2"/>
    <property type="match status" value="1"/>
</dbReference>
<evidence type="ECO:0000256" key="5">
    <source>
        <dbReference type="ARBA" id="ARBA00023235"/>
    </source>
</evidence>
<dbReference type="GO" id="GO:0009063">
    <property type="term" value="P:amino acid catabolic process"/>
    <property type="evidence" value="ECO:0007669"/>
    <property type="project" value="InterPro"/>
</dbReference>
<dbReference type="InterPro" id="IPR036849">
    <property type="entry name" value="Enolase-like_C_sf"/>
</dbReference>
<gene>
    <name evidence="7" type="ORF">PAI11_29690</name>
</gene>
<dbReference type="SFLD" id="SFLDG00180">
    <property type="entry name" value="muconate_cycloisomerase"/>
    <property type="match status" value="1"/>
</dbReference>
<dbReference type="SUPFAM" id="SSF54826">
    <property type="entry name" value="Enolase N-terminal domain-like"/>
    <property type="match status" value="1"/>
</dbReference>
<evidence type="ECO:0000256" key="1">
    <source>
        <dbReference type="ARBA" id="ARBA00001946"/>
    </source>
</evidence>
<dbReference type="Gene3D" id="3.30.390.10">
    <property type="entry name" value="Enolase-like, N-terminal domain"/>
    <property type="match status" value="1"/>
</dbReference>
<dbReference type="GO" id="GO:0000287">
    <property type="term" value="F:magnesium ion binding"/>
    <property type="evidence" value="ECO:0007669"/>
    <property type="project" value="UniProtKB-ARBA"/>
</dbReference>
<keyword evidence="4" id="KW-0460">Magnesium</keyword>
<comment type="cofactor">
    <cofactor evidence="1">
        <name>Mg(2+)</name>
        <dbReference type="ChEBI" id="CHEBI:18420"/>
    </cofactor>
</comment>
<reference evidence="7 8" key="1">
    <citation type="journal article" date="2013" name="Biodegradation">
        <title>Quantitative proteomic analysis of ibuprofen-degrading Patulibacter sp. strain I11.</title>
        <authorList>
            <person name="Almeida B."/>
            <person name="Kjeldal H."/>
            <person name="Lolas I."/>
            <person name="Knudsen A.D."/>
            <person name="Carvalho G."/>
            <person name="Nielsen K.L."/>
            <person name="Barreto Crespo M.T."/>
            <person name="Stensballe A."/>
            <person name="Nielsen J.L."/>
        </authorList>
    </citation>
    <scope>NUCLEOTIDE SEQUENCE [LARGE SCALE GENOMIC DNA]</scope>
    <source>
        <strain evidence="7 8">I11</strain>
    </source>
</reference>
<protein>
    <submittedName>
        <fullName evidence="7">Muconate cycloisomerase</fullName>
        <ecNumber evidence="7">5.5.1.1</ecNumber>
    </submittedName>
</protein>
<dbReference type="Pfam" id="PF13378">
    <property type="entry name" value="MR_MLE_C"/>
    <property type="match status" value="1"/>
</dbReference>
<feature type="domain" description="Mandelate racemase/muconate lactonizing enzyme C-terminal" evidence="6">
    <location>
        <begin position="140"/>
        <end position="236"/>
    </location>
</feature>
<proteinExistence type="inferred from homology"/>
<dbReference type="EC" id="5.5.1.1" evidence="7"/>
<dbReference type="GO" id="GO:0016854">
    <property type="term" value="F:racemase and epimerase activity"/>
    <property type="evidence" value="ECO:0007669"/>
    <property type="project" value="UniProtKB-ARBA"/>
</dbReference>
<dbReference type="SFLD" id="SFLDS00001">
    <property type="entry name" value="Enolase"/>
    <property type="match status" value="1"/>
</dbReference>
<dbReference type="OrthoDB" id="5241672at2"/>
<accession>H0E812</accession>
<dbReference type="GO" id="GO:0018849">
    <property type="term" value="F:muconate cycloisomerase activity"/>
    <property type="evidence" value="ECO:0007669"/>
    <property type="project" value="UniProtKB-EC"/>
</dbReference>
<dbReference type="PANTHER" id="PTHR48073:SF2">
    <property type="entry name" value="O-SUCCINYLBENZOATE SYNTHASE"/>
    <property type="match status" value="1"/>
</dbReference>
<comment type="similarity">
    <text evidence="2">Belongs to the mandelate racemase/muconate lactonizing enzyme family.</text>
</comment>
<name>H0E812_9ACTN</name>
<dbReference type="Proteomes" id="UP000005143">
    <property type="component" value="Unassembled WGS sequence"/>
</dbReference>